<evidence type="ECO:0000256" key="3">
    <source>
        <dbReference type="SAM" id="MobiDB-lite"/>
    </source>
</evidence>
<dbReference type="OrthoDB" id="9781034at2"/>
<evidence type="ECO:0000256" key="2">
    <source>
        <dbReference type="ARBA" id="ARBA00022737"/>
    </source>
</evidence>
<protein>
    <submittedName>
        <fullName evidence="5">Thiosulfate/3-mercaptopyruvate sulfurtransferase</fullName>
    </submittedName>
</protein>
<dbReference type="GO" id="GO:0004792">
    <property type="term" value="F:thiosulfate-cyanide sulfurtransferase activity"/>
    <property type="evidence" value="ECO:0007669"/>
    <property type="project" value="TreeGrafter"/>
</dbReference>
<keyword evidence="5" id="KW-0670">Pyruvate</keyword>
<evidence type="ECO:0000313" key="5">
    <source>
        <dbReference type="EMBL" id="SFU90569.1"/>
    </source>
</evidence>
<keyword evidence="6" id="KW-1185">Reference proteome</keyword>
<keyword evidence="1 5" id="KW-0808">Transferase</keyword>
<dbReference type="RefSeq" id="WP_089797064.1">
    <property type="nucleotide sequence ID" value="NZ_FPBP01000013.1"/>
</dbReference>
<dbReference type="AlphaFoldDB" id="A0A1I7JZK1"/>
<accession>A0A1I7JZK1</accession>
<dbReference type="InterPro" id="IPR001763">
    <property type="entry name" value="Rhodanese-like_dom"/>
</dbReference>
<dbReference type="PROSITE" id="PS50206">
    <property type="entry name" value="RHODANESE_3"/>
    <property type="match status" value="2"/>
</dbReference>
<dbReference type="SMART" id="SM00450">
    <property type="entry name" value="RHOD"/>
    <property type="match status" value="2"/>
</dbReference>
<dbReference type="InterPro" id="IPR045078">
    <property type="entry name" value="TST/MPST-like"/>
</dbReference>
<feature type="domain" description="Rhodanese" evidence="4">
    <location>
        <begin position="173"/>
        <end position="273"/>
    </location>
</feature>
<keyword evidence="2" id="KW-0677">Repeat</keyword>
<dbReference type="CDD" id="cd01449">
    <property type="entry name" value="TST_Repeat_2"/>
    <property type="match status" value="1"/>
</dbReference>
<proteinExistence type="predicted"/>
<dbReference type="SUPFAM" id="SSF52821">
    <property type="entry name" value="Rhodanese/Cell cycle control phosphatase"/>
    <property type="match status" value="2"/>
</dbReference>
<evidence type="ECO:0000259" key="4">
    <source>
        <dbReference type="PROSITE" id="PS50206"/>
    </source>
</evidence>
<dbReference type="PANTHER" id="PTHR11364:SF27">
    <property type="entry name" value="SULFURTRANSFERASE"/>
    <property type="match status" value="1"/>
</dbReference>
<dbReference type="Pfam" id="PF00581">
    <property type="entry name" value="Rhodanese"/>
    <property type="match status" value="2"/>
</dbReference>
<dbReference type="Gene3D" id="3.40.250.10">
    <property type="entry name" value="Rhodanese-like domain"/>
    <property type="match status" value="2"/>
</dbReference>
<dbReference type="EMBL" id="FPBP01000013">
    <property type="protein sequence ID" value="SFU90569.1"/>
    <property type="molecule type" value="Genomic_DNA"/>
</dbReference>
<gene>
    <name evidence="5" type="ORF">SAMN04487955_113105</name>
</gene>
<organism evidence="5 6">
    <name type="scientific">Halomonas korlensis</name>
    <dbReference type="NCBI Taxonomy" id="463301"/>
    <lineage>
        <taxon>Bacteria</taxon>
        <taxon>Pseudomonadati</taxon>
        <taxon>Pseudomonadota</taxon>
        <taxon>Gammaproteobacteria</taxon>
        <taxon>Oceanospirillales</taxon>
        <taxon>Halomonadaceae</taxon>
        <taxon>Halomonas</taxon>
    </lineage>
</organism>
<evidence type="ECO:0000313" key="6">
    <source>
        <dbReference type="Proteomes" id="UP000198693"/>
    </source>
</evidence>
<feature type="region of interest" description="Disordered" evidence="3">
    <location>
        <begin position="130"/>
        <end position="151"/>
    </location>
</feature>
<dbReference type="InterPro" id="IPR036873">
    <property type="entry name" value="Rhodanese-like_dom_sf"/>
</dbReference>
<evidence type="ECO:0000256" key="1">
    <source>
        <dbReference type="ARBA" id="ARBA00022679"/>
    </source>
</evidence>
<reference evidence="6" key="1">
    <citation type="submission" date="2016-10" db="EMBL/GenBank/DDBJ databases">
        <authorList>
            <person name="Varghese N."/>
            <person name="Submissions S."/>
        </authorList>
    </citation>
    <scope>NUCLEOTIDE SEQUENCE [LARGE SCALE GENOMIC DNA]</scope>
    <source>
        <strain evidence="6">CGMCC 1.6981</strain>
    </source>
</reference>
<dbReference type="PANTHER" id="PTHR11364">
    <property type="entry name" value="THIOSULFATE SULFERTANSFERASE"/>
    <property type="match status" value="1"/>
</dbReference>
<dbReference type="CDD" id="cd01448">
    <property type="entry name" value="TST_Repeat_1"/>
    <property type="match status" value="1"/>
</dbReference>
<name>A0A1I7JZK1_9GAMM</name>
<dbReference type="Proteomes" id="UP000198693">
    <property type="component" value="Unassembled WGS sequence"/>
</dbReference>
<dbReference type="STRING" id="463301.SAMN04487955_113105"/>
<sequence>MTQALISASELADALTGEQPPRILDCRARLGDPDAGRQLWRDAHLPGSLHIDLDRDLAGSPGADGRHPLPRSEAFTAALQRLGITPAMPVVVYDDTGGQLAAARAWWMLRCWAGHPDVRVLDGGVQAWSADGGETESHHASPVLPEPSRWQPDYRQDGLVDAEQMGTGRDLKLDARSHERYRGEAEPIDPVAGHIPGAACRPSAENLDAQGHFKAPDVLAAELPKAESVVAYCGSGITACHHILAYTVAGRPLPRLYPGSWSEWIRDPGRPVATGED</sequence>
<feature type="domain" description="Rhodanese" evidence="4">
    <location>
        <begin position="17"/>
        <end position="137"/>
    </location>
</feature>